<evidence type="ECO:0000259" key="2">
    <source>
        <dbReference type="PROSITE" id="PS50275"/>
    </source>
</evidence>
<dbReference type="InterPro" id="IPR002013">
    <property type="entry name" value="SAC_dom"/>
</dbReference>
<reference evidence="3 4" key="1">
    <citation type="journal article" date="2018" name="New Phytol.">
        <title>Phylogenomics of Endogonaceae and evolution of mycorrhizas within Mucoromycota.</title>
        <authorList>
            <person name="Chang Y."/>
            <person name="Desiro A."/>
            <person name="Na H."/>
            <person name="Sandor L."/>
            <person name="Lipzen A."/>
            <person name="Clum A."/>
            <person name="Barry K."/>
            <person name="Grigoriev I.V."/>
            <person name="Martin F.M."/>
            <person name="Stajich J.E."/>
            <person name="Smith M.E."/>
            <person name="Bonito G."/>
            <person name="Spatafora J.W."/>
        </authorList>
    </citation>
    <scope>NUCLEOTIDE SEQUENCE [LARGE SCALE GENOMIC DNA]</scope>
    <source>
        <strain evidence="3 4">GMNB39</strain>
    </source>
</reference>
<dbReference type="OrthoDB" id="405996at2759"/>
<dbReference type="GO" id="GO:0046856">
    <property type="term" value="P:phosphatidylinositol dephosphorylation"/>
    <property type="evidence" value="ECO:0007669"/>
    <property type="project" value="TreeGrafter"/>
</dbReference>
<dbReference type="GO" id="GO:0005783">
    <property type="term" value="C:endoplasmic reticulum"/>
    <property type="evidence" value="ECO:0007669"/>
    <property type="project" value="TreeGrafter"/>
</dbReference>
<dbReference type="PANTHER" id="PTHR45662:SF7">
    <property type="entry name" value="SACI DOMAIN PROTEIN (AFU_ORTHOLOGUE AFUA_1G15890)"/>
    <property type="match status" value="1"/>
</dbReference>
<feature type="compositionally biased region" description="Polar residues" evidence="1">
    <location>
        <begin position="301"/>
        <end position="315"/>
    </location>
</feature>
<feature type="region of interest" description="Disordered" evidence="1">
    <location>
        <begin position="283"/>
        <end position="315"/>
    </location>
</feature>
<dbReference type="EMBL" id="RBNI01001290">
    <property type="protein sequence ID" value="RUP50634.1"/>
    <property type="molecule type" value="Genomic_DNA"/>
</dbReference>
<gene>
    <name evidence="3" type="ORF">BC936DRAFT_138303</name>
</gene>
<organism evidence="3 4">
    <name type="scientific">Jimgerdemannia flammicorona</name>
    <dbReference type="NCBI Taxonomy" id="994334"/>
    <lineage>
        <taxon>Eukaryota</taxon>
        <taxon>Fungi</taxon>
        <taxon>Fungi incertae sedis</taxon>
        <taxon>Mucoromycota</taxon>
        <taxon>Mucoromycotina</taxon>
        <taxon>Endogonomycetes</taxon>
        <taxon>Endogonales</taxon>
        <taxon>Endogonaceae</taxon>
        <taxon>Jimgerdemannia</taxon>
    </lineage>
</organism>
<dbReference type="AlphaFoldDB" id="A0A433DIF1"/>
<dbReference type="Pfam" id="PF02383">
    <property type="entry name" value="Syja_N"/>
    <property type="match status" value="1"/>
</dbReference>
<feature type="domain" description="SAC" evidence="2">
    <location>
        <begin position="370"/>
        <end position="641"/>
    </location>
</feature>
<keyword evidence="4" id="KW-1185">Reference proteome</keyword>
<name>A0A433DIF1_9FUNG</name>
<comment type="caution">
    <text evidence="3">The sequence shown here is derived from an EMBL/GenBank/DDBJ whole genome shotgun (WGS) entry which is preliminary data.</text>
</comment>
<dbReference type="PROSITE" id="PS50275">
    <property type="entry name" value="SAC"/>
    <property type="match status" value="1"/>
</dbReference>
<dbReference type="PANTHER" id="PTHR45662">
    <property type="entry name" value="PHOSPHATIDYLINOSITIDE PHOSPHATASE SAC1"/>
    <property type="match status" value="1"/>
</dbReference>
<proteinExistence type="predicted"/>
<dbReference type="Proteomes" id="UP000268093">
    <property type="component" value="Unassembled WGS sequence"/>
</dbReference>
<feature type="compositionally biased region" description="Acidic residues" evidence="1">
    <location>
        <begin position="193"/>
        <end position="207"/>
    </location>
</feature>
<protein>
    <recommendedName>
        <fullName evidence="2">SAC domain-containing protein</fullName>
    </recommendedName>
</protein>
<accession>A0A433DIF1</accession>
<evidence type="ECO:0000313" key="4">
    <source>
        <dbReference type="Proteomes" id="UP000268093"/>
    </source>
</evidence>
<evidence type="ECO:0000256" key="1">
    <source>
        <dbReference type="SAM" id="MobiDB-lite"/>
    </source>
</evidence>
<feature type="region of interest" description="Disordered" evidence="1">
    <location>
        <begin position="189"/>
        <end position="243"/>
    </location>
</feature>
<sequence>MVARSSGHVCRDNRHHASSFPDADVAVCQLIFHLFDAQTFAPHQTNQQPSSPRFLRTTMPLFHRHVDSHETTFQPIRASFQVHKKIALYVERNAFVLVSGDDILEIQFDECQMLRREKYEPSKEARIYEIYGVVGILKGFLSKYLIVISSCKHRGNICKQPVYVISKVSCLELHYQNACKTLNQHQRQQFVDSDNEGEGDNDSDSNDDSSSNNADDKNRSTSSLISPIHDQIDHLSPPRPIAITGANMSSKVRTVASTLAVSPSPKPSTSFLTKMKFPFGMKPSPSPNLNDEPGDLEDVESVSTDDSGPITSTGIPNAVTPVTLVSSSAHKFSLFGTGLEAKEAAALAARASPTLLAEERYLDQRMVRELNTIFSGDMILFAYDFDLTNTFQRKHGKGAGEQEKPLWQQVDKRFFWNEKLVEDFIKQELHEWILPVTQGSLQIEACEVEGFAFDFILISRRSRERAGLRYQRRGLNEHGHVANFVETEQIVAFEREDMTHHASFVQTRGSIPLFWSQTPYGLHPVPVLERSEAENEIAFEHHFADQVAKYGPQVAINLTELHGREAIVGGEYRSRVEHLAETNIKYVEFDFHKECKGMKYENIAKLVNSLEHDLNQMQYFWLAGPNQIYCQQIGTFRTCAIARNVLITQLMRFGISEYPDRGIRYYEHFETTFNHGEALCRVVMLYIGIFDAIDW</sequence>
<dbReference type="GO" id="GO:0043812">
    <property type="term" value="F:phosphatidylinositol-4-phosphate phosphatase activity"/>
    <property type="evidence" value="ECO:0007669"/>
    <property type="project" value="TreeGrafter"/>
</dbReference>
<evidence type="ECO:0000313" key="3">
    <source>
        <dbReference type="EMBL" id="RUP50634.1"/>
    </source>
</evidence>